<sequence length="85" mass="9954">MPKQKFVLSKKHEKLIDIEVGVPSIREFNHIAVNKEWVIVDHRGNAENSLMMALEIISRNTAYEEVCKNIVSKCEAIFQHYDDRR</sequence>
<gene>
    <name evidence="1" type="ORF">BXY41_103250</name>
</gene>
<comment type="caution">
    <text evidence="1">The sequence shown here is derived from an EMBL/GenBank/DDBJ whole genome shotgun (WGS) entry which is preliminary data.</text>
</comment>
<accession>A0A2S6HVR8</accession>
<dbReference type="AlphaFoldDB" id="A0A2S6HVR8"/>
<proteinExistence type="predicted"/>
<dbReference type="RefSeq" id="WP_104436093.1">
    <property type="nucleotide sequence ID" value="NZ_PTJA01000003.1"/>
</dbReference>
<keyword evidence="2" id="KW-1185">Reference proteome</keyword>
<name>A0A2S6HVR8_9FIRM</name>
<dbReference type="Proteomes" id="UP000237749">
    <property type="component" value="Unassembled WGS sequence"/>
</dbReference>
<organism evidence="1 2">
    <name type="scientific">Lacrimispora xylanisolvens</name>
    <dbReference type="NCBI Taxonomy" id="384636"/>
    <lineage>
        <taxon>Bacteria</taxon>
        <taxon>Bacillati</taxon>
        <taxon>Bacillota</taxon>
        <taxon>Clostridia</taxon>
        <taxon>Lachnospirales</taxon>
        <taxon>Lachnospiraceae</taxon>
        <taxon>Lacrimispora</taxon>
    </lineage>
</organism>
<evidence type="ECO:0000313" key="2">
    <source>
        <dbReference type="Proteomes" id="UP000237749"/>
    </source>
</evidence>
<protein>
    <submittedName>
        <fullName evidence="1">Uncharacterized protein</fullName>
    </submittedName>
</protein>
<evidence type="ECO:0000313" key="1">
    <source>
        <dbReference type="EMBL" id="PPK82038.1"/>
    </source>
</evidence>
<reference evidence="1 2" key="1">
    <citation type="submission" date="2018-02" db="EMBL/GenBank/DDBJ databases">
        <title>Genomic Encyclopedia of Archaeal and Bacterial Type Strains, Phase II (KMG-II): from individual species to whole genera.</title>
        <authorList>
            <person name="Goeker M."/>
        </authorList>
    </citation>
    <scope>NUCLEOTIDE SEQUENCE [LARGE SCALE GENOMIC DNA]</scope>
    <source>
        <strain evidence="1 2">DSM 3808</strain>
    </source>
</reference>
<dbReference type="EMBL" id="PTJA01000003">
    <property type="protein sequence ID" value="PPK82038.1"/>
    <property type="molecule type" value="Genomic_DNA"/>
</dbReference>